<feature type="region of interest" description="Disordered" evidence="2">
    <location>
        <begin position="411"/>
        <end position="435"/>
    </location>
</feature>
<gene>
    <name evidence="4" type="ORF">NDU88_011739</name>
</gene>
<evidence type="ECO:0000256" key="1">
    <source>
        <dbReference type="PROSITE-ProRule" id="PRU00723"/>
    </source>
</evidence>
<feature type="region of interest" description="Disordered" evidence="2">
    <location>
        <begin position="352"/>
        <end position="382"/>
    </location>
</feature>
<organism evidence="4 5">
    <name type="scientific">Pleurodeles waltl</name>
    <name type="common">Iberian ribbed newt</name>
    <dbReference type="NCBI Taxonomy" id="8319"/>
    <lineage>
        <taxon>Eukaryota</taxon>
        <taxon>Metazoa</taxon>
        <taxon>Chordata</taxon>
        <taxon>Craniata</taxon>
        <taxon>Vertebrata</taxon>
        <taxon>Euteleostomi</taxon>
        <taxon>Amphibia</taxon>
        <taxon>Batrachia</taxon>
        <taxon>Caudata</taxon>
        <taxon>Salamandroidea</taxon>
        <taxon>Salamandridae</taxon>
        <taxon>Pleurodelinae</taxon>
        <taxon>Pleurodeles</taxon>
    </lineage>
</organism>
<reference evidence="4" key="1">
    <citation type="journal article" date="2022" name="bioRxiv">
        <title>Sequencing and chromosome-scale assembly of the giantPleurodeles waltlgenome.</title>
        <authorList>
            <person name="Brown T."/>
            <person name="Elewa A."/>
            <person name="Iarovenko S."/>
            <person name="Subramanian E."/>
            <person name="Araus A.J."/>
            <person name="Petzold A."/>
            <person name="Susuki M."/>
            <person name="Suzuki K.-i.T."/>
            <person name="Hayashi T."/>
            <person name="Toyoda A."/>
            <person name="Oliveira C."/>
            <person name="Osipova E."/>
            <person name="Leigh N.D."/>
            <person name="Simon A."/>
            <person name="Yun M.H."/>
        </authorList>
    </citation>
    <scope>NUCLEOTIDE SEQUENCE</scope>
    <source>
        <strain evidence="4">20211129_DDA</strain>
        <tissue evidence="4">Liver</tissue>
    </source>
</reference>
<feature type="compositionally biased region" description="Basic residues" evidence="2">
    <location>
        <begin position="358"/>
        <end position="377"/>
    </location>
</feature>
<keyword evidence="1" id="KW-0479">Metal-binding</keyword>
<evidence type="ECO:0000259" key="3">
    <source>
        <dbReference type="PROSITE" id="PS50103"/>
    </source>
</evidence>
<dbReference type="InterPro" id="IPR000571">
    <property type="entry name" value="Znf_CCCH"/>
</dbReference>
<feature type="compositionally biased region" description="Basic and acidic residues" evidence="2">
    <location>
        <begin position="54"/>
        <end position="63"/>
    </location>
</feature>
<feature type="compositionally biased region" description="Basic residues" evidence="2">
    <location>
        <begin position="421"/>
        <end position="435"/>
    </location>
</feature>
<keyword evidence="1" id="KW-0862">Zinc</keyword>
<feature type="zinc finger region" description="C3H1-type" evidence="1">
    <location>
        <begin position="382"/>
        <end position="409"/>
    </location>
</feature>
<evidence type="ECO:0000313" key="5">
    <source>
        <dbReference type="Proteomes" id="UP001066276"/>
    </source>
</evidence>
<proteinExistence type="predicted"/>
<protein>
    <recommendedName>
        <fullName evidence="3">C3H1-type domain-containing protein</fullName>
    </recommendedName>
</protein>
<dbReference type="EMBL" id="JANPWB010000010">
    <property type="protein sequence ID" value="KAJ1145453.1"/>
    <property type="molecule type" value="Genomic_DNA"/>
</dbReference>
<evidence type="ECO:0000313" key="4">
    <source>
        <dbReference type="EMBL" id="KAJ1145453.1"/>
    </source>
</evidence>
<feature type="domain" description="C3H1-type" evidence="3">
    <location>
        <begin position="382"/>
        <end position="409"/>
    </location>
</feature>
<keyword evidence="5" id="KW-1185">Reference proteome</keyword>
<comment type="caution">
    <text evidence="4">The sequence shown here is derived from an EMBL/GenBank/DDBJ whole genome shotgun (WGS) entry which is preliminary data.</text>
</comment>
<dbReference type="PANTHER" id="PTHR35558">
    <property type="entry name" value="SGNH_HYDRO DOMAIN-CONTAINING PROTEIN"/>
    <property type="match status" value="1"/>
</dbReference>
<accession>A0AAV7R3W2</accession>
<dbReference type="Proteomes" id="UP001066276">
    <property type="component" value="Chromosome 6"/>
</dbReference>
<dbReference type="PANTHER" id="PTHR35558:SF1">
    <property type="entry name" value="ENDONUCLEASE_EXONUCLEASE_PHOSPHATASE DOMAIN-CONTAINING PROTEIN"/>
    <property type="match status" value="1"/>
</dbReference>
<feature type="compositionally biased region" description="Basic and acidic residues" evidence="2">
    <location>
        <begin position="32"/>
        <end position="44"/>
    </location>
</feature>
<dbReference type="PROSITE" id="PS50103">
    <property type="entry name" value="ZF_C3H1"/>
    <property type="match status" value="1"/>
</dbReference>
<sequence>MEEDQVVEQQDDLEKMIAHMRSEALKRGKDWLRAKMADREDEAQVHGAPAPTKQTEEMGETERSPSPSQKSTKRQKSEGKPARKSAKRPKVPLQSTEESAVPNPGASLAPAEGEHISAIIQECFKSLAPLLLRAKAGGAEGSVPPDSQASIQAAGREHQSTGEPAAAWGALTRVTEPTRNIGSAPESYARPSLGAPSMTTRAAGLATAIPLTVKERIWRKEFIDIFTLLEIQLEGLDLTICDKKEDDRRERKRARKERNFENWLDAFRIMVCVIVEKFPRSAADLWLYESKIHEAHRQFSGDAWLEYDKSFSLKMQAHPEMEWNQEDVSSYIHKMMVAREASAWAGKGEQSFRTGINKGRHDKSKATHRHKTWHSNRPKGDNGSQAICWKFEADECSWGQNCKFRHSCSTCGGEHPASTCRKLKHKSDRKDKKKK</sequence>
<evidence type="ECO:0000256" key="2">
    <source>
        <dbReference type="SAM" id="MobiDB-lite"/>
    </source>
</evidence>
<name>A0AAV7R3W2_PLEWA</name>
<feature type="region of interest" description="Disordered" evidence="2">
    <location>
        <begin position="32"/>
        <end position="109"/>
    </location>
</feature>
<dbReference type="AlphaFoldDB" id="A0AAV7R3W2"/>
<feature type="region of interest" description="Disordered" evidence="2">
    <location>
        <begin position="138"/>
        <end position="163"/>
    </location>
</feature>
<dbReference type="GO" id="GO:0008270">
    <property type="term" value="F:zinc ion binding"/>
    <property type="evidence" value="ECO:0007669"/>
    <property type="project" value="UniProtKB-KW"/>
</dbReference>
<keyword evidence="1" id="KW-0863">Zinc-finger</keyword>